<dbReference type="Gene3D" id="1.10.1370.20">
    <property type="entry name" value="Oligoendopeptidase f, C-terminal domain"/>
    <property type="match status" value="1"/>
</dbReference>
<dbReference type="EC" id="3.4.24.-" evidence="6"/>
<dbReference type="GO" id="GO:0004222">
    <property type="term" value="F:metalloendopeptidase activity"/>
    <property type="evidence" value="ECO:0007669"/>
    <property type="project" value="UniProtKB-UniRule"/>
</dbReference>
<dbReference type="GO" id="GO:0006518">
    <property type="term" value="P:peptide metabolic process"/>
    <property type="evidence" value="ECO:0007669"/>
    <property type="project" value="TreeGrafter"/>
</dbReference>
<sequence length="608" mass="71287">MKEYDRYQDIPQKYRWKLDDILENKTFDEWLAEYEKLVRARIEIKDSKYDSIESYLEDVKLDEQATIIAFKLHNYSSNWRNTNVTDTQANTAVQKFTTLYSQLKSELGSEENRFFVHIDKMKQWKDDPRLKDYKRDMEDLIDSYEHKLSDDVENYLIKTSIGNPNPHNVFAILTNSELDFGVITTSKNKKIKLTPVNRSKLLKSNDEAVRKGAYKNYISAFAKHKNTLAELLYQHFKKQQVEAKVRKYNSTVEFLTHSDRVSDEILQKLYEQVSNRKSVFKKFNKYHKIFYKQRFKSTMHDWDATRDLVNVKTEYSIEEAKDLVTKALEPFGDEYINQIKKALTQNWVDFMSAKGKRSGAYSIGSSYGIEKKYILMNFNGTLKSVSTLAHELGHSMHSYYSDTRQSLNLSQYPIFLAEIASVFNELMLFDYLLKNSHDDKLKFTILTDVINGFIGTVMRQVEWSNYEYNLFAAIEDDQPVNNWSAISKLYFENSKKYSLKSNPKYNEEKTIASVYVPHFYYSFYVYKYAIGQLSANYFFAQYKKHGSAALQSYINNFLSAGSSDYPINILNKVGIDLTSESFYADGFTYVAELIDEWIKLGKKIFKVN</sequence>
<dbReference type="InterPro" id="IPR045090">
    <property type="entry name" value="Pept_M3A_M3B"/>
</dbReference>
<dbReference type="AlphaFoldDB" id="A0A1L4FT84"/>
<dbReference type="PANTHER" id="PTHR11804">
    <property type="entry name" value="PROTEASE M3 THIMET OLIGOPEPTIDASE-RELATED"/>
    <property type="match status" value="1"/>
</dbReference>
<comment type="function">
    <text evidence="6">Has oligopeptidase activity and degrades a variety of small bioactive peptides.</text>
</comment>
<evidence type="ECO:0000256" key="1">
    <source>
        <dbReference type="ARBA" id="ARBA00022670"/>
    </source>
</evidence>
<evidence type="ECO:0000313" key="9">
    <source>
        <dbReference type="EMBL" id="APJ38816.1"/>
    </source>
</evidence>
<dbReference type="InterPro" id="IPR001567">
    <property type="entry name" value="Pept_M3A_M3B_dom"/>
</dbReference>
<dbReference type="InterPro" id="IPR013647">
    <property type="entry name" value="OligopepF_N_dom"/>
</dbReference>
<evidence type="ECO:0000256" key="6">
    <source>
        <dbReference type="RuleBase" id="RU368091"/>
    </source>
</evidence>
<evidence type="ECO:0000256" key="4">
    <source>
        <dbReference type="ARBA" id="ARBA00022833"/>
    </source>
</evidence>
<dbReference type="GO" id="GO:0046872">
    <property type="term" value="F:metal ion binding"/>
    <property type="evidence" value="ECO:0007669"/>
    <property type="project" value="UniProtKB-UniRule"/>
</dbReference>
<dbReference type="CDD" id="cd09608">
    <property type="entry name" value="M3B_PepF"/>
    <property type="match status" value="1"/>
</dbReference>
<dbReference type="NCBIfam" id="TIGR00181">
    <property type="entry name" value="pepF"/>
    <property type="match status" value="1"/>
</dbReference>
<evidence type="ECO:0000259" key="8">
    <source>
        <dbReference type="Pfam" id="PF08439"/>
    </source>
</evidence>
<dbReference type="Gene3D" id="1.20.140.70">
    <property type="entry name" value="Oligopeptidase f, N-terminal domain"/>
    <property type="match status" value="1"/>
</dbReference>
<dbReference type="GO" id="GO:0006508">
    <property type="term" value="P:proteolysis"/>
    <property type="evidence" value="ECO:0007669"/>
    <property type="project" value="UniProtKB-KW"/>
</dbReference>
<keyword evidence="1 6" id="KW-0645">Protease</keyword>
<reference evidence="10" key="1">
    <citation type="submission" date="2016-10" db="EMBL/GenBank/DDBJ databases">
        <authorList>
            <person name="Beylefeld A."/>
            <person name="Abolnik C."/>
        </authorList>
    </citation>
    <scope>NUCLEOTIDE SEQUENCE [LARGE SCALE GENOMIC DNA]</scope>
    <source>
        <strain evidence="10">B359_6</strain>
    </source>
</reference>
<evidence type="ECO:0000259" key="7">
    <source>
        <dbReference type="Pfam" id="PF01432"/>
    </source>
</evidence>
<keyword evidence="3 6" id="KW-0378">Hydrolase</keyword>
<comment type="cofactor">
    <cofactor evidence="6">
        <name>Zn(2+)</name>
        <dbReference type="ChEBI" id="CHEBI:29105"/>
    </cofactor>
    <text evidence="6">Binds 1 zinc ion.</text>
</comment>
<evidence type="ECO:0000313" key="10">
    <source>
        <dbReference type="Proteomes" id="UP000184322"/>
    </source>
</evidence>
<dbReference type="EMBL" id="CP017813">
    <property type="protein sequence ID" value="APJ38816.1"/>
    <property type="molecule type" value="Genomic_DNA"/>
</dbReference>
<keyword evidence="2 6" id="KW-0479">Metal-binding</keyword>
<comment type="similarity">
    <text evidence="6">Belongs to the peptidase M3B family.</text>
</comment>
<dbReference type="InterPro" id="IPR004438">
    <property type="entry name" value="Peptidase_M3B"/>
</dbReference>
<feature type="domain" description="Oligopeptidase F N-terminal" evidence="8">
    <location>
        <begin position="119"/>
        <end position="180"/>
    </location>
</feature>
<keyword evidence="10" id="KW-1185">Reference proteome</keyword>
<dbReference type="PANTHER" id="PTHR11804:SF84">
    <property type="entry name" value="SACCHAROLYSIN"/>
    <property type="match status" value="1"/>
</dbReference>
<protein>
    <recommendedName>
        <fullName evidence="6">Oligopeptidase F</fullName>
        <ecNumber evidence="6">3.4.24.-</ecNumber>
    </recommendedName>
</protein>
<proteinExistence type="inferred from homology"/>
<evidence type="ECO:0000256" key="5">
    <source>
        <dbReference type="ARBA" id="ARBA00023049"/>
    </source>
</evidence>
<keyword evidence="4 6" id="KW-0862">Zinc</keyword>
<dbReference type="InterPro" id="IPR042088">
    <property type="entry name" value="OligoPept_F_C"/>
</dbReference>
<dbReference type="KEGG" id="mpul:BLA55_00780"/>
<dbReference type="Pfam" id="PF01432">
    <property type="entry name" value="Peptidase_M3"/>
    <property type="match status" value="1"/>
</dbReference>
<evidence type="ECO:0000256" key="3">
    <source>
        <dbReference type="ARBA" id="ARBA00022801"/>
    </source>
</evidence>
<gene>
    <name evidence="9" type="ORF">BLA55_00780</name>
</gene>
<accession>A0A1L4FT84</accession>
<feature type="domain" description="Peptidase M3A/M3B catalytic" evidence="7">
    <location>
        <begin position="201"/>
        <end position="586"/>
    </location>
</feature>
<keyword evidence="5 6" id="KW-0482">Metalloprotease</keyword>
<dbReference type="Gene3D" id="1.10.287.830">
    <property type="entry name" value="putative peptidase helix hairpin domain like"/>
    <property type="match status" value="1"/>
</dbReference>
<dbReference type="STRING" id="48003.BLA55_00780"/>
<dbReference type="Proteomes" id="UP000184322">
    <property type="component" value="Chromosome"/>
</dbReference>
<name>A0A1L4FT84_9BACT</name>
<dbReference type="Pfam" id="PF08439">
    <property type="entry name" value="Peptidase_M3_N"/>
    <property type="match status" value="1"/>
</dbReference>
<dbReference type="SUPFAM" id="SSF55486">
    <property type="entry name" value="Metalloproteases ('zincins'), catalytic domain"/>
    <property type="match status" value="1"/>
</dbReference>
<organism evidence="9 10">
    <name type="scientific">Mycoplasmopsis pullorum</name>
    <dbReference type="NCBI Taxonomy" id="48003"/>
    <lineage>
        <taxon>Bacteria</taxon>
        <taxon>Bacillati</taxon>
        <taxon>Mycoplasmatota</taxon>
        <taxon>Mycoplasmoidales</taxon>
        <taxon>Metamycoplasmataceae</taxon>
        <taxon>Mycoplasmopsis</taxon>
    </lineage>
</organism>
<evidence type="ECO:0000256" key="2">
    <source>
        <dbReference type="ARBA" id="ARBA00022723"/>
    </source>
</evidence>